<dbReference type="Pfam" id="PF01473">
    <property type="entry name" value="Choline_bind_1"/>
    <property type="match status" value="5"/>
</dbReference>
<evidence type="ECO:0000313" key="6">
    <source>
        <dbReference type="Proteomes" id="UP001623041"/>
    </source>
</evidence>
<evidence type="ECO:0000256" key="3">
    <source>
        <dbReference type="SAM" id="SignalP"/>
    </source>
</evidence>
<evidence type="ECO:0000256" key="2">
    <source>
        <dbReference type="PROSITE-ProRule" id="PRU00591"/>
    </source>
</evidence>
<comment type="caution">
    <text evidence="5">The sequence shown here is derived from an EMBL/GenBank/DDBJ whole genome shotgun (WGS) entry which is preliminary data.</text>
</comment>
<dbReference type="InterPro" id="IPR013486">
    <property type="entry name" value="SpoIID/LytB"/>
</dbReference>
<keyword evidence="6" id="KW-1185">Reference proteome</keyword>
<feature type="repeat" description="Cell wall-binding" evidence="2">
    <location>
        <begin position="582"/>
        <end position="601"/>
    </location>
</feature>
<dbReference type="RefSeq" id="WP_406580442.1">
    <property type="nucleotide sequence ID" value="NZ_JBJHQH010000006.1"/>
</dbReference>
<dbReference type="Proteomes" id="UP001623041">
    <property type="component" value="Unassembled WGS sequence"/>
</dbReference>
<gene>
    <name evidence="5" type="ORF">ACJEBI_10060</name>
</gene>
<feature type="chain" id="PRO_5046520769" evidence="3">
    <location>
        <begin position="25"/>
        <end position="620"/>
    </location>
</feature>
<reference evidence="5 6" key="1">
    <citation type="submission" date="2024-11" db="EMBL/GenBank/DDBJ databases">
        <authorList>
            <person name="Lucas J.A."/>
        </authorList>
    </citation>
    <scope>NUCLEOTIDE SEQUENCE [LARGE SCALE GENOMIC DNA]</scope>
    <source>
        <strain evidence="5 6">Z 5.4</strain>
    </source>
</reference>
<dbReference type="Pfam" id="PF08486">
    <property type="entry name" value="SpoIID"/>
    <property type="match status" value="1"/>
</dbReference>
<proteinExistence type="predicted"/>
<feature type="repeat" description="Cell wall-binding" evidence="2">
    <location>
        <begin position="522"/>
        <end position="541"/>
    </location>
</feature>
<evidence type="ECO:0000256" key="1">
    <source>
        <dbReference type="ARBA" id="ARBA00022737"/>
    </source>
</evidence>
<organism evidence="5 6">
    <name type="scientific">Bacillus salipaludis</name>
    <dbReference type="NCBI Taxonomy" id="2547811"/>
    <lineage>
        <taxon>Bacteria</taxon>
        <taxon>Bacillati</taxon>
        <taxon>Bacillota</taxon>
        <taxon>Bacilli</taxon>
        <taxon>Bacillales</taxon>
        <taxon>Bacillaceae</taxon>
        <taxon>Bacillus</taxon>
    </lineage>
</organism>
<keyword evidence="3" id="KW-0732">Signal</keyword>
<feature type="signal peptide" evidence="3">
    <location>
        <begin position="1"/>
        <end position="24"/>
    </location>
</feature>
<dbReference type="SUPFAM" id="SSF69360">
    <property type="entry name" value="Cell wall binding repeat"/>
    <property type="match status" value="1"/>
</dbReference>
<sequence>MKKLVTLFAVALMLFGMMPGHKEAADNAVASEPQIPVKLVNYLGNQSSISLKITGSYYLTGTSTLLINNKTYTMKVESQKLSLYDGSTKLASGDELTITPVNDSDRAALNNRDYLGSIKFVVENGAYVRPTNTLNMEDYLKSVVPSEMIASTWSKEALKAQAVAARSYALYWVNKKTKTIDDTTSFQAFGGAGNFHPNSTAAVDETAGEVVTYNNNLIEAIYSASNGGMTESNSNEFGGTQLPYFPIQKDEYDTAVKWNYTIHKQQINPAALDLSKPDSWWNTTKEIDQTITDNIKSWLLKNGYSNKQIKIVSVPTLVFKNKTDSGRVQRGDLSINFFVKGELDADGKIKLQTVEKTGVIADKIRDIIGRSTMPSTLISDMKETDDAFQVSGAGNGHGVGMSQHGANNRGNAGKSYNEILGFYYPKTAIQKQYEPAQKNNMKTGWITQGTNRYYLDSKGNATRGWLDAGGKWYYFNQNGIMTTGWVQNGAAWYYMDPSGVMKTGWIKDGATWYYLASSGAMKTGWLKDGATWYYLASSGAMKTGWVKDGASWYYMDPSGAMKTGWLKEGNSWYYLDGGGVMKTGWVAVSGSWYYFYSNGIMAANTSIGGYRLGSSGAWIK</sequence>
<dbReference type="PROSITE" id="PS51170">
    <property type="entry name" value="CW"/>
    <property type="match status" value="7"/>
</dbReference>
<feature type="repeat" description="Cell wall-binding" evidence="2">
    <location>
        <begin position="482"/>
        <end position="501"/>
    </location>
</feature>
<accession>A0ABW8REC6</accession>
<dbReference type="NCBIfam" id="TIGR02669">
    <property type="entry name" value="SpoIID_LytB"/>
    <property type="match status" value="1"/>
</dbReference>
<feature type="repeat" description="Cell wall-binding" evidence="2">
    <location>
        <begin position="462"/>
        <end position="481"/>
    </location>
</feature>
<evidence type="ECO:0000259" key="4">
    <source>
        <dbReference type="Pfam" id="PF08486"/>
    </source>
</evidence>
<name>A0ABW8REC6_9BACI</name>
<dbReference type="InterPro" id="IPR018337">
    <property type="entry name" value="Cell_wall/Cho-bd_repeat"/>
</dbReference>
<dbReference type="Pfam" id="PF19127">
    <property type="entry name" value="Choline_bind_3"/>
    <property type="match status" value="1"/>
</dbReference>
<dbReference type="Gene3D" id="2.10.270.10">
    <property type="entry name" value="Cholin Binding"/>
    <property type="match status" value="3"/>
</dbReference>
<evidence type="ECO:0000313" key="5">
    <source>
        <dbReference type="EMBL" id="MFK9091825.1"/>
    </source>
</evidence>
<feature type="domain" description="Sporulation stage II protein D amidase enhancer LytB N-terminal" evidence="4">
    <location>
        <begin position="129"/>
        <end position="213"/>
    </location>
</feature>
<feature type="repeat" description="Cell wall-binding" evidence="2">
    <location>
        <begin position="542"/>
        <end position="561"/>
    </location>
</feature>
<dbReference type="InterPro" id="IPR013693">
    <property type="entry name" value="SpoIID/LytB_N"/>
</dbReference>
<feature type="repeat" description="Cell wall-binding" evidence="2">
    <location>
        <begin position="502"/>
        <end position="521"/>
    </location>
</feature>
<feature type="repeat" description="Cell wall-binding" evidence="2">
    <location>
        <begin position="562"/>
        <end position="581"/>
    </location>
</feature>
<keyword evidence="1" id="KW-0677">Repeat</keyword>
<protein>
    <submittedName>
        <fullName evidence="5">SpoIID/LytB domain-containing protein</fullName>
    </submittedName>
</protein>
<dbReference type="EMBL" id="JBJHQH010000006">
    <property type="protein sequence ID" value="MFK9091825.1"/>
    <property type="molecule type" value="Genomic_DNA"/>
</dbReference>